<keyword evidence="2" id="KW-1185">Reference proteome</keyword>
<comment type="caution">
    <text evidence="1">The sequence shown here is derived from an EMBL/GenBank/DDBJ whole genome shotgun (WGS) entry which is preliminary data.</text>
</comment>
<gene>
    <name evidence="1" type="ORF">BDY19DRAFT_936879</name>
</gene>
<evidence type="ECO:0000313" key="1">
    <source>
        <dbReference type="EMBL" id="KAI0090709.1"/>
    </source>
</evidence>
<accession>A0ACB8U8Y8</accession>
<protein>
    <submittedName>
        <fullName evidence="1">Uncharacterized protein</fullName>
    </submittedName>
</protein>
<proteinExistence type="predicted"/>
<reference evidence="1" key="1">
    <citation type="journal article" date="2021" name="Environ. Microbiol.">
        <title>Gene family expansions and transcriptome signatures uncover fungal adaptations to wood decay.</title>
        <authorList>
            <person name="Hage H."/>
            <person name="Miyauchi S."/>
            <person name="Viragh M."/>
            <person name="Drula E."/>
            <person name="Min B."/>
            <person name="Chaduli D."/>
            <person name="Navarro D."/>
            <person name="Favel A."/>
            <person name="Norest M."/>
            <person name="Lesage-Meessen L."/>
            <person name="Balint B."/>
            <person name="Merenyi Z."/>
            <person name="de Eugenio L."/>
            <person name="Morin E."/>
            <person name="Martinez A.T."/>
            <person name="Baldrian P."/>
            <person name="Stursova M."/>
            <person name="Martinez M.J."/>
            <person name="Novotny C."/>
            <person name="Magnuson J.K."/>
            <person name="Spatafora J.W."/>
            <person name="Maurice S."/>
            <person name="Pangilinan J."/>
            <person name="Andreopoulos W."/>
            <person name="LaButti K."/>
            <person name="Hundley H."/>
            <person name="Na H."/>
            <person name="Kuo A."/>
            <person name="Barry K."/>
            <person name="Lipzen A."/>
            <person name="Henrissat B."/>
            <person name="Riley R."/>
            <person name="Ahrendt S."/>
            <person name="Nagy L.G."/>
            <person name="Grigoriev I.V."/>
            <person name="Martin F."/>
            <person name="Rosso M.N."/>
        </authorList>
    </citation>
    <scope>NUCLEOTIDE SEQUENCE</scope>
    <source>
        <strain evidence="1">CBS 384.51</strain>
    </source>
</reference>
<name>A0ACB8U8Y8_9APHY</name>
<evidence type="ECO:0000313" key="2">
    <source>
        <dbReference type="Proteomes" id="UP001055072"/>
    </source>
</evidence>
<dbReference type="EMBL" id="MU274907">
    <property type="protein sequence ID" value="KAI0090709.1"/>
    <property type="molecule type" value="Genomic_DNA"/>
</dbReference>
<dbReference type="Proteomes" id="UP001055072">
    <property type="component" value="Unassembled WGS sequence"/>
</dbReference>
<sequence>MAGARMLYAPNSRLDHDQDFVPFDDRNYDDLRGGRSHLQVYVETPSAISRRGTFANGYQFSPPTSAQTAPAGARRWTQADQTRFDSEKKKKAVKELVTSWQDRLQLISIITTFFAGMEAQLLGVVTPDPGEARSVQKIAQASVIGLSSALVVHTFAAILSFIAAFFLVRFRVKEAQHEEVKAELGVVSRQPTSQHGTGAVNSGVATPENNGGKEDSINNKNCGQNSNGNAVKDQAQISAAEYILNDLPIFSSDPHLEQVGPFHKHEPPIVLLDHCHLLCMMLSGLGFILAMLGIMCYVWARLPLSSRIVTSVFAGFCIALGFAAIFAPVSFAPVNRIFQSPAMSSRPLPTLNEMQEQPPEETRPEARVQRTV</sequence>
<organism evidence="1 2">
    <name type="scientific">Irpex rosettiformis</name>
    <dbReference type="NCBI Taxonomy" id="378272"/>
    <lineage>
        <taxon>Eukaryota</taxon>
        <taxon>Fungi</taxon>
        <taxon>Dikarya</taxon>
        <taxon>Basidiomycota</taxon>
        <taxon>Agaricomycotina</taxon>
        <taxon>Agaricomycetes</taxon>
        <taxon>Polyporales</taxon>
        <taxon>Irpicaceae</taxon>
        <taxon>Irpex</taxon>
    </lineage>
</organism>